<dbReference type="Proteomes" id="UP000028725">
    <property type="component" value="Unassembled WGS sequence"/>
</dbReference>
<sequence length="130" mass="14885">MTPSLPQPTRAELAILRVLWKQGRCTVRQVHEALQKTQEYETVYTTVLKLLQNMTEKGLVRRDERERTHVYAAAINEQKTQRDLLRDLVDRAFGGSTASLVIQALSIKKASPEELEEIRKLLDKNEGGKK</sequence>
<accession>A0A085WFU6</accession>
<dbReference type="OrthoDB" id="279010at2"/>
<dbReference type="AlphaFoldDB" id="A0A085WFU6"/>
<evidence type="ECO:0000256" key="3">
    <source>
        <dbReference type="ARBA" id="ARBA00023125"/>
    </source>
</evidence>
<name>A0A085WFU6_9BACT</name>
<dbReference type="PATRIC" id="fig|394096.3.peg.5376"/>
<keyword evidence="6" id="KW-1185">Reference proteome</keyword>
<evidence type="ECO:0000256" key="1">
    <source>
        <dbReference type="ARBA" id="ARBA00011046"/>
    </source>
</evidence>
<dbReference type="Gene3D" id="1.10.4040.10">
    <property type="entry name" value="Penicillinase repressor domain"/>
    <property type="match status" value="1"/>
</dbReference>
<comment type="caution">
    <text evidence="5">The sequence shown here is derived from an EMBL/GenBank/DDBJ whole genome shotgun (WGS) entry which is preliminary data.</text>
</comment>
<dbReference type="PIRSF" id="PIRSF019455">
    <property type="entry name" value="CopR_AtkY"/>
    <property type="match status" value="1"/>
</dbReference>
<dbReference type="InterPro" id="IPR005650">
    <property type="entry name" value="BlaI_family"/>
</dbReference>
<comment type="similarity">
    <text evidence="1">Belongs to the BlaI transcriptional regulatory family.</text>
</comment>
<dbReference type="GO" id="GO:0003677">
    <property type="term" value="F:DNA binding"/>
    <property type="evidence" value="ECO:0007669"/>
    <property type="project" value="UniProtKB-KW"/>
</dbReference>
<organism evidence="5 6">
    <name type="scientific">Hyalangium minutum</name>
    <dbReference type="NCBI Taxonomy" id="394096"/>
    <lineage>
        <taxon>Bacteria</taxon>
        <taxon>Pseudomonadati</taxon>
        <taxon>Myxococcota</taxon>
        <taxon>Myxococcia</taxon>
        <taxon>Myxococcales</taxon>
        <taxon>Cystobacterineae</taxon>
        <taxon>Archangiaceae</taxon>
        <taxon>Hyalangium</taxon>
    </lineage>
</organism>
<keyword evidence="2" id="KW-0805">Transcription regulation</keyword>
<evidence type="ECO:0000256" key="2">
    <source>
        <dbReference type="ARBA" id="ARBA00023015"/>
    </source>
</evidence>
<evidence type="ECO:0000313" key="6">
    <source>
        <dbReference type="Proteomes" id="UP000028725"/>
    </source>
</evidence>
<keyword evidence="3" id="KW-0238">DNA-binding</keyword>
<dbReference type="GO" id="GO:0045892">
    <property type="term" value="P:negative regulation of DNA-templated transcription"/>
    <property type="evidence" value="ECO:0007669"/>
    <property type="project" value="InterPro"/>
</dbReference>
<evidence type="ECO:0000313" key="5">
    <source>
        <dbReference type="EMBL" id="KFE66559.1"/>
    </source>
</evidence>
<dbReference type="RefSeq" id="WP_044192471.1">
    <property type="nucleotide sequence ID" value="NZ_JMCB01000010.1"/>
</dbReference>
<dbReference type="STRING" id="394096.DB31_1032"/>
<dbReference type="InterPro" id="IPR036390">
    <property type="entry name" value="WH_DNA-bd_sf"/>
</dbReference>
<keyword evidence="4" id="KW-0804">Transcription</keyword>
<dbReference type="EMBL" id="JMCB01000010">
    <property type="protein sequence ID" value="KFE66559.1"/>
    <property type="molecule type" value="Genomic_DNA"/>
</dbReference>
<dbReference type="Gene3D" id="1.10.10.10">
    <property type="entry name" value="Winged helix-like DNA-binding domain superfamily/Winged helix DNA-binding domain"/>
    <property type="match status" value="1"/>
</dbReference>
<dbReference type="Pfam" id="PF03965">
    <property type="entry name" value="Penicillinase_R"/>
    <property type="match status" value="1"/>
</dbReference>
<gene>
    <name evidence="5" type="ORF">DB31_1032</name>
</gene>
<reference evidence="5 6" key="1">
    <citation type="submission" date="2014-04" db="EMBL/GenBank/DDBJ databases">
        <title>Genome assembly of Hyalangium minutum DSM 14724.</title>
        <authorList>
            <person name="Sharma G."/>
            <person name="Subramanian S."/>
        </authorList>
    </citation>
    <scope>NUCLEOTIDE SEQUENCE [LARGE SCALE GENOMIC DNA]</scope>
    <source>
        <strain evidence="5 6">DSM 14724</strain>
    </source>
</reference>
<dbReference type="SUPFAM" id="SSF46785">
    <property type="entry name" value="Winged helix' DNA-binding domain"/>
    <property type="match status" value="1"/>
</dbReference>
<evidence type="ECO:0000256" key="4">
    <source>
        <dbReference type="ARBA" id="ARBA00023163"/>
    </source>
</evidence>
<proteinExistence type="inferred from homology"/>
<dbReference type="InterPro" id="IPR036388">
    <property type="entry name" value="WH-like_DNA-bd_sf"/>
</dbReference>
<protein>
    <submittedName>
        <fullName evidence="5">Transcriptional repressor, BlaI/MecI family protein</fullName>
    </submittedName>
</protein>